<organism evidence="1 2">
    <name type="scientific">Paramecium sonneborni</name>
    <dbReference type="NCBI Taxonomy" id="65129"/>
    <lineage>
        <taxon>Eukaryota</taxon>
        <taxon>Sar</taxon>
        <taxon>Alveolata</taxon>
        <taxon>Ciliophora</taxon>
        <taxon>Intramacronucleata</taxon>
        <taxon>Oligohymenophorea</taxon>
        <taxon>Peniculida</taxon>
        <taxon>Parameciidae</taxon>
        <taxon>Paramecium</taxon>
    </lineage>
</organism>
<reference evidence="1" key="1">
    <citation type="submission" date="2021-01" db="EMBL/GenBank/DDBJ databases">
        <authorList>
            <consortium name="Genoscope - CEA"/>
            <person name="William W."/>
        </authorList>
    </citation>
    <scope>NUCLEOTIDE SEQUENCE</scope>
</reference>
<evidence type="ECO:0000313" key="2">
    <source>
        <dbReference type="Proteomes" id="UP000692954"/>
    </source>
</evidence>
<comment type="caution">
    <text evidence="1">The sequence shown here is derived from an EMBL/GenBank/DDBJ whole genome shotgun (WGS) entry which is preliminary data.</text>
</comment>
<protein>
    <submittedName>
        <fullName evidence="1">Uncharacterized protein</fullName>
    </submittedName>
</protein>
<name>A0A8S1JY54_9CILI</name>
<evidence type="ECO:0000313" key="1">
    <source>
        <dbReference type="EMBL" id="CAD8047421.1"/>
    </source>
</evidence>
<keyword evidence="2" id="KW-1185">Reference proteome</keyword>
<gene>
    <name evidence="1" type="ORF">PSON_ATCC_30995.1.T0020384</name>
</gene>
<proteinExistence type="predicted"/>
<accession>A0A8S1JY54</accession>
<dbReference type="AlphaFoldDB" id="A0A8S1JY54"/>
<dbReference type="EMBL" id="CAJJDN010000002">
    <property type="protein sequence ID" value="CAD8047421.1"/>
    <property type="molecule type" value="Genomic_DNA"/>
</dbReference>
<sequence length="55" mass="6422">MIAILIRLKHLSIIVFQKQTSSSSLKLGYIKHKYSKRNNKKVYSEMITRKQSIIG</sequence>
<dbReference type="Proteomes" id="UP000692954">
    <property type="component" value="Unassembled WGS sequence"/>
</dbReference>